<dbReference type="InterPro" id="IPR044276">
    <property type="entry name" value="CANIN_dom"/>
</dbReference>
<feature type="compositionally biased region" description="Basic and acidic residues" evidence="3">
    <location>
        <begin position="446"/>
        <end position="462"/>
    </location>
</feature>
<evidence type="ECO:0000313" key="6">
    <source>
        <dbReference type="Proteomes" id="UP000694621"/>
    </source>
</evidence>
<feature type="compositionally biased region" description="Basic and acidic residues" evidence="3">
    <location>
        <begin position="206"/>
        <end position="216"/>
    </location>
</feature>
<feature type="region of interest" description="Disordered" evidence="3">
    <location>
        <begin position="1151"/>
        <end position="1214"/>
    </location>
</feature>
<accession>A0A8B9HIR0</accession>
<dbReference type="Ensembl" id="ENSAMXT00005014653.1">
    <property type="protein sequence ID" value="ENSAMXP00005013243.1"/>
    <property type="gene ID" value="ENSAMXG00005007095.1"/>
</dbReference>
<evidence type="ECO:0000256" key="3">
    <source>
        <dbReference type="SAM" id="MobiDB-lite"/>
    </source>
</evidence>
<feature type="region of interest" description="Disordered" evidence="3">
    <location>
        <begin position="323"/>
        <end position="484"/>
    </location>
</feature>
<feature type="region of interest" description="Disordered" evidence="3">
    <location>
        <begin position="76"/>
        <end position="96"/>
    </location>
</feature>
<dbReference type="GeneID" id="103039233"/>
<evidence type="ECO:0000256" key="1">
    <source>
        <dbReference type="ARBA" id="ARBA00010311"/>
    </source>
</evidence>
<feature type="compositionally biased region" description="Polar residues" evidence="3">
    <location>
        <begin position="464"/>
        <end position="474"/>
    </location>
</feature>
<organism evidence="5 6">
    <name type="scientific">Astyanax mexicanus</name>
    <name type="common">Blind cave fish</name>
    <name type="synonym">Astyanax fasciatus mexicanus</name>
    <dbReference type="NCBI Taxonomy" id="7994"/>
    <lineage>
        <taxon>Eukaryota</taxon>
        <taxon>Metazoa</taxon>
        <taxon>Chordata</taxon>
        <taxon>Craniata</taxon>
        <taxon>Vertebrata</taxon>
        <taxon>Euteleostomi</taxon>
        <taxon>Actinopterygii</taxon>
        <taxon>Neopterygii</taxon>
        <taxon>Teleostei</taxon>
        <taxon>Ostariophysi</taxon>
        <taxon>Characiformes</taxon>
        <taxon>Characoidei</taxon>
        <taxon>Acestrorhamphidae</taxon>
        <taxon>Acestrorhamphinae</taxon>
        <taxon>Astyanax</taxon>
    </lineage>
</organism>
<feature type="compositionally biased region" description="Polar residues" evidence="3">
    <location>
        <begin position="274"/>
        <end position="292"/>
    </location>
</feature>
<dbReference type="InterPro" id="IPR026161">
    <property type="entry name" value="FAM178"/>
</dbReference>
<dbReference type="KEGG" id="amex:103039233"/>
<feature type="compositionally biased region" description="Polar residues" evidence="3">
    <location>
        <begin position="388"/>
        <end position="398"/>
    </location>
</feature>
<feature type="compositionally biased region" description="Basic and acidic residues" evidence="3">
    <location>
        <begin position="263"/>
        <end position="272"/>
    </location>
</feature>
<feature type="coiled-coil region" evidence="2">
    <location>
        <begin position="569"/>
        <end position="613"/>
    </location>
</feature>
<dbReference type="PANTHER" id="PTHR16046:SF9">
    <property type="entry name" value="SMC5-SMC6 COMPLEX LOCALIZATION FACTOR PROTEIN 2"/>
    <property type="match status" value="1"/>
</dbReference>
<feature type="compositionally biased region" description="Acidic residues" evidence="3">
    <location>
        <begin position="1087"/>
        <end position="1109"/>
    </location>
</feature>
<evidence type="ECO:0000259" key="4">
    <source>
        <dbReference type="Pfam" id="PF14816"/>
    </source>
</evidence>
<dbReference type="Proteomes" id="UP000694621">
    <property type="component" value="Unplaced"/>
</dbReference>
<dbReference type="PANTHER" id="PTHR16046">
    <property type="entry name" value="SMC5-SMC6 COMPLEX LOCALIZATION FACTOR 2"/>
    <property type="match status" value="1"/>
</dbReference>
<feature type="region of interest" description="Disordered" evidence="3">
    <location>
        <begin position="167"/>
        <end position="292"/>
    </location>
</feature>
<evidence type="ECO:0000256" key="2">
    <source>
        <dbReference type="SAM" id="Coils"/>
    </source>
</evidence>
<reference evidence="5" key="1">
    <citation type="submission" date="2025-08" db="UniProtKB">
        <authorList>
            <consortium name="Ensembl"/>
        </authorList>
    </citation>
    <scope>IDENTIFICATION</scope>
</reference>
<feature type="compositionally biased region" description="Basic and acidic residues" evidence="3">
    <location>
        <begin position="114"/>
        <end position="130"/>
    </location>
</feature>
<dbReference type="CTD" id="55719"/>
<dbReference type="AlphaFoldDB" id="A0A8B9HIR0"/>
<protein>
    <submittedName>
        <fullName evidence="5">SMC5-SMC6 complex localization factor 2</fullName>
    </submittedName>
</protein>
<feature type="compositionally biased region" description="Basic and acidic residues" evidence="3">
    <location>
        <begin position="1202"/>
        <end position="1214"/>
    </location>
</feature>
<evidence type="ECO:0000313" key="5">
    <source>
        <dbReference type="Ensembl" id="ENSAMXP00005013243.1"/>
    </source>
</evidence>
<feature type="region of interest" description="Disordered" evidence="3">
    <location>
        <begin position="1062"/>
        <end position="1138"/>
    </location>
</feature>
<feature type="compositionally biased region" description="Polar residues" evidence="3">
    <location>
        <begin position="323"/>
        <end position="338"/>
    </location>
</feature>
<sequence length="1234" mass="138354">MKSSLKQHINSMVKELIPLGVPRRYSADETSTTQLAPCCQFQETGEKQVNVQESLNPLPKPMLPIKSSVLEQKSISAVASSTGSRKGSGGGQGSLPNVLMRKLQLDDNNNSSHSIKEGSLRPATKKDPLKKTSGSYNKDKNKEFAWAFCKQLNENLKVGKTLLHSDSLHKQSPLPRTHVSRPVPESHTSSSTQRGGKLPGSSMEQRGQHSAEKVDKLLNGGHNSTLLSPVSPEQEEITPFQATTPAGVRSLSLKRRRGSSTDSKGEGKRLCQDKSITPTSANVGSFSLNAQSISSPPKYIRRAFLKTGSEKGSLLLVERSGNKSKTNYDSTSLSSSLARQLFKEPSREPRSESFNPHSEIQPFKTSGTDHLREEIQSSESKYSVDSSVTADPSPSVFSKHTRKCSNEGSSPASSHSSSLPGLIDDIKISSPLHQSELTTPASLELTDSRKGKVKTPKSDPDTSPRGSVPTTATRWNGRREEEEKIGRGLSYSIDLDLDDDIGFALESCGLSLSSSNSSSEEDQLMPLQEILKRSAQVPDTPGREAFSDPGTPLAKAAQVDVKNKVTSYKNTLEQMLKEKEQNQKSKELEMQLLQSCKEDLLKLEEDEEHANAEVALSLEQKEFLQKFSVTSCAIRDLHPGEEVFTLANFGRLFNHWSLDLRKIGVTPNTLPQQTLLQARTEHVLLLLTAGLFRRAYSSSPCQPQVTRWLFQMMSVHPNPSTCAQILKTMTTIALSAAQHIVENSKKKFKVWVPSLQDVALVFLNMGVSYVNLFPLEALQPPFTEGDLLEDLEIQPDDTRTEKKRDNFPEHNFESIVKYLALCAALCPRAYTDEELLLLLTLVYRVSLETCLKLLPTGDLSCLLQHLLNNMTQWETQLPQVCQAITDLTEDHHNLRRLVQLLPHNGRGKQLKRHLSVSIISKLLNHRCTYTPACTEFQLSDLRSYLPRMRPSSLLKSFIAAQKEQQETDGCAPTPDQQAYYLCYSLLALTNEASNYEFLPSNQRNELLLLSAELEKHIKCDIRESEKMLYRSKVKDFVARIYTRWQVLLQRSRPQEGKLYDYWKPLPEDEVPNNEERESTEEAKQEEATEEPLSEDSDSVQEEWVEEENEVAVKSEEELEGSVGVSEEASGELEEILGDTKVEEQLVRLADKEGKEEKGEEEMHKVDMNDELLEDGSPEALMEESDVEEDMVKREEEEELLKDEEPLQKDGDLMRNENEQVEMFELLDNDWLLEG</sequence>
<feature type="compositionally biased region" description="Polar residues" evidence="3">
    <location>
        <begin position="352"/>
        <end position="366"/>
    </location>
</feature>
<proteinExistence type="inferred from homology"/>
<feature type="compositionally biased region" description="Basic and acidic residues" evidence="3">
    <location>
        <begin position="1073"/>
        <end position="1086"/>
    </location>
</feature>
<feature type="compositionally biased region" description="Basic and acidic residues" evidence="3">
    <location>
        <begin position="1151"/>
        <end position="1167"/>
    </location>
</feature>
<comment type="similarity">
    <text evidence="1">Belongs to the FAM178 family.</text>
</comment>
<feature type="domain" description="Coiled-coil SMC6 And NSE5 INteracting (CANIN)" evidence="4">
    <location>
        <begin position="562"/>
        <end position="928"/>
    </location>
</feature>
<feature type="compositionally biased region" description="Low complexity" evidence="3">
    <location>
        <begin position="377"/>
        <end position="387"/>
    </location>
</feature>
<feature type="compositionally biased region" description="Low complexity" evidence="3">
    <location>
        <begin position="406"/>
        <end position="418"/>
    </location>
</feature>
<keyword evidence="2" id="KW-0175">Coiled coil</keyword>
<dbReference type="Pfam" id="PF14816">
    <property type="entry name" value="CANIN"/>
    <property type="match status" value="1"/>
</dbReference>
<feature type="region of interest" description="Disordered" evidence="3">
    <location>
        <begin position="108"/>
        <end position="137"/>
    </location>
</feature>
<feature type="compositionally biased region" description="Polar residues" evidence="3">
    <location>
        <begin position="431"/>
        <end position="441"/>
    </location>
</feature>
<name>A0A8B9HIR0_ASTMX</name>
<feature type="compositionally biased region" description="Acidic residues" evidence="3">
    <location>
        <begin position="1168"/>
        <end position="1188"/>
    </location>
</feature>
<feature type="compositionally biased region" description="Basic and acidic residues" evidence="3">
    <location>
        <begin position="341"/>
        <end position="351"/>
    </location>
</feature>